<sequence>MELTLRDIPHFPPPWAFACTTQTDERRGRIAARRSFVALKLCFMRAAAELRGVSGEHLQTLVRQASEPIELWLIRGSLLAALERAGESGLMHSDRLKEALDAALQEAYPERPSL</sequence>
<accession>A0A2N8KUC8</accession>
<comment type="caution">
    <text evidence="1">The sequence shown here is derived from an EMBL/GenBank/DDBJ whole genome shotgun (WGS) entry which is preliminary data.</text>
</comment>
<proteinExistence type="predicted"/>
<dbReference type="OrthoDB" id="9157097at2"/>
<keyword evidence="2" id="KW-1185">Reference proteome</keyword>
<dbReference type="AlphaFoldDB" id="A0A2N8KUC8"/>
<organism evidence="1 2">
    <name type="scientific">Kinneretia aquatilis</name>
    <dbReference type="NCBI Taxonomy" id="2070761"/>
    <lineage>
        <taxon>Bacteria</taxon>
        <taxon>Pseudomonadati</taxon>
        <taxon>Pseudomonadota</taxon>
        <taxon>Betaproteobacteria</taxon>
        <taxon>Burkholderiales</taxon>
        <taxon>Sphaerotilaceae</taxon>
        <taxon>Roseateles</taxon>
    </lineage>
</organism>
<gene>
    <name evidence="1" type="ORF">C1O66_05330</name>
</gene>
<name>A0A2N8KUC8_9BURK</name>
<dbReference type="EMBL" id="POSP01000003">
    <property type="protein sequence ID" value="PND37012.1"/>
    <property type="molecule type" value="Genomic_DNA"/>
</dbReference>
<dbReference type="Proteomes" id="UP000235916">
    <property type="component" value="Unassembled WGS sequence"/>
</dbReference>
<evidence type="ECO:0000313" key="2">
    <source>
        <dbReference type="Proteomes" id="UP000235916"/>
    </source>
</evidence>
<dbReference type="PROSITE" id="PS51257">
    <property type="entry name" value="PROKAR_LIPOPROTEIN"/>
    <property type="match status" value="1"/>
</dbReference>
<evidence type="ECO:0000313" key="1">
    <source>
        <dbReference type="EMBL" id="PND37012.1"/>
    </source>
</evidence>
<protein>
    <submittedName>
        <fullName evidence="1">Uncharacterized protein</fullName>
    </submittedName>
</protein>
<dbReference type="RefSeq" id="WP_102766935.1">
    <property type="nucleotide sequence ID" value="NZ_POSP01000003.1"/>
</dbReference>
<reference evidence="1 2" key="1">
    <citation type="submission" date="2018-01" db="EMBL/GenBank/DDBJ databases">
        <title>Draft genome sequence of Paucibacter aquatile CR182 isolated from freshwater of the Nakdong River.</title>
        <authorList>
            <person name="Choi A."/>
            <person name="Chung E.J."/>
        </authorList>
    </citation>
    <scope>NUCLEOTIDE SEQUENCE [LARGE SCALE GENOMIC DNA]</scope>
    <source>
        <strain evidence="1 2">CR182</strain>
    </source>
</reference>